<proteinExistence type="predicted"/>
<dbReference type="InterPro" id="IPR051213">
    <property type="entry name" value="START_lipid_transfer"/>
</dbReference>
<reference evidence="4 5" key="1">
    <citation type="journal article" date="2023" name="Commun. Biol.">
        <title>Genome analysis of Parmales, the sister group of diatoms, reveals the evolutionary specialization of diatoms from phago-mixotrophs to photoautotrophs.</title>
        <authorList>
            <person name="Ban H."/>
            <person name="Sato S."/>
            <person name="Yoshikawa S."/>
            <person name="Yamada K."/>
            <person name="Nakamura Y."/>
            <person name="Ichinomiya M."/>
            <person name="Sato N."/>
            <person name="Blanc-Mathieu R."/>
            <person name="Endo H."/>
            <person name="Kuwata A."/>
            <person name="Ogata H."/>
        </authorList>
    </citation>
    <scope>NUCLEOTIDE SEQUENCE [LARGE SCALE GENOMIC DNA]</scope>
</reference>
<name>A0ABQ6M4D8_9STRA</name>
<dbReference type="InterPro" id="IPR002913">
    <property type="entry name" value="START_lipid-bd_dom"/>
</dbReference>
<dbReference type="EMBL" id="BRYB01002423">
    <property type="protein sequence ID" value="GMI19231.1"/>
    <property type="molecule type" value="Genomic_DNA"/>
</dbReference>
<gene>
    <name evidence="4" type="ORF">TeGR_g12641</name>
</gene>
<feature type="region of interest" description="Disordered" evidence="1">
    <location>
        <begin position="1"/>
        <end position="34"/>
    </location>
</feature>
<dbReference type="PANTHER" id="PTHR19308">
    <property type="entry name" value="PHOSPHATIDYLCHOLINE TRANSFER PROTEIN"/>
    <property type="match status" value="1"/>
</dbReference>
<evidence type="ECO:0000313" key="5">
    <source>
        <dbReference type="Proteomes" id="UP001165060"/>
    </source>
</evidence>
<evidence type="ECO:0000259" key="3">
    <source>
        <dbReference type="PROSITE" id="PS50848"/>
    </source>
</evidence>
<keyword evidence="2" id="KW-0472">Membrane</keyword>
<dbReference type="Gene3D" id="3.30.530.20">
    <property type="match status" value="4"/>
</dbReference>
<accession>A0ABQ6M4D8</accession>
<feature type="region of interest" description="Disordered" evidence="1">
    <location>
        <begin position="250"/>
        <end position="324"/>
    </location>
</feature>
<keyword evidence="2" id="KW-1133">Transmembrane helix</keyword>
<comment type="caution">
    <text evidence="4">The sequence shown here is derived from an EMBL/GenBank/DDBJ whole genome shotgun (WGS) entry which is preliminary data.</text>
</comment>
<feature type="domain" description="START" evidence="3">
    <location>
        <begin position="1014"/>
        <end position="1167"/>
    </location>
</feature>
<evidence type="ECO:0000256" key="2">
    <source>
        <dbReference type="SAM" id="Phobius"/>
    </source>
</evidence>
<dbReference type="PANTHER" id="PTHR19308:SF39">
    <property type="entry name" value="PHOSPHATIDYLCHOLINE TRANSFER PROTEIN"/>
    <property type="match status" value="1"/>
</dbReference>
<feature type="compositionally biased region" description="Polar residues" evidence="1">
    <location>
        <begin position="286"/>
        <end position="321"/>
    </location>
</feature>
<protein>
    <recommendedName>
        <fullName evidence="3">START domain-containing protein</fullName>
    </recommendedName>
</protein>
<dbReference type="SUPFAM" id="SSF55961">
    <property type="entry name" value="Bet v1-like"/>
    <property type="match status" value="4"/>
</dbReference>
<feature type="compositionally biased region" description="Basic and acidic residues" evidence="1">
    <location>
        <begin position="22"/>
        <end position="32"/>
    </location>
</feature>
<dbReference type="PROSITE" id="PS50848">
    <property type="entry name" value="START"/>
    <property type="match status" value="1"/>
</dbReference>
<keyword evidence="2" id="KW-0812">Transmembrane</keyword>
<feature type="transmembrane region" description="Helical" evidence="2">
    <location>
        <begin position="1776"/>
        <end position="1803"/>
    </location>
</feature>
<keyword evidence="5" id="KW-1185">Reference proteome</keyword>
<dbReference type="Proteomes" id="UP001165060">
    <property type="component" value="Unassembled WGS sequence"/>
</dbReference>
<feature type="transmembrane region" description="Helical" evidence="2">
    <location>
        <begin position="1618"/>
        <end position="1638"/>
    </location>
</feature>
<dbReference type="InterPro" id="IPR023393">
    <property type="entry name" value="START-like_dom_sf"/>
</dbReference>
<feature type="region of interest" description="Disordered" evidence="1">
    <location>
        <begin position="204"/>
        <end position="224"/>
    </location>
</feature>
<evidence type="ECO:0000313" key="4">
    <source>
        <dbReference type="EMBL" id="GMI19231.1"/>
    </source>
</evidence>
<evidence type="ECO:0000256" key="1">
    <source>
        <dbReference type="SAM" id="MobiDB-lite"/>
    </source>
</evidence>
<sequence length="1806" mass="201624">MPPTFPFSTGARVTDAAPAAAQEKHHQRESHEATTSTLDHLLYRTTVTYTPSNDLSHPSWLTYTCTSSTHTSPETIVPLITNSLPSLLSGSLTKGHGHTKASHHHPLDPNSTFTCTLSPTEGLTYFVLPVYVNSGLRHLEIQLKTTHELASAPGAPTRILFQSVTSTDAAAEARLPSRSGGGGRRESFGDFQFAVDCKRKSLYGGKGKASPNSPPPPGTPDSQIQQVSLSGSFVLTPAAHGTTDVTIEVTTFVPPTPPPKEDADSSETATSDSRGSMTLAGRATSHFDSARSTFSAKDSRASRGSSYNPSTRASRYSSKNGTAGARRGTITALAGLATAAASAAIAAAAESAAGVQLKARPTPSAKPVHQYLRRPDAERVLRHIVTCIPFLHYKFARYDEVDTLEAERLIASLGSAPPCTLHERQMLDDVYQYDESSHQATAATGAWKRIPGTFQKLGALTKSDDGQMMGSAYGKAVAEVDASAGRIFAWLWLFNSWERVDDYIENVGSFFRKANKVHNSMRSQFGAFIAPFPSGFDDRAYALWCVWEKLEDGSFVSAFCPHEEAPNGSAKELTTRQMAEDKRARVCVKALVKGFWKFTPIAPNVTRVTLVQRGQMGGKVPEWIFKKYLKQSLCMSYDLQLRFERRGADVDREVRKAYPPPPSMFSIGEESKELVKRCLRLETGALLLPDNQASEHDLDVAQHLHRGGTDPDGSFLVRNVRELRATKWVEIPSPSPFVDTSMRFKKQRYRGDRAMVLGRATCIADAGARVAGAWIFNYCSRERLAKAKENRDLARLVVREVTKHHIQVASVKRYPFPFVPREFVGDLLWFIDSRGHYVVCGETNKAAKAPDYGFTTRTVRGLGRLVMRLVPLSDNQCRVSLIQMADPAGWIPTRALPKLLAPSLIIVSDIRKTFQRDDEVDREMLAEDGAAIEAARGQGREQTYSSEEAAVLEEVEAELGGIRDESLTTAESPDHLVQMNYLFEVPKEGTSMRSAGILKGVTTVDCSASEAAAWEMAKMSRYQVLQQEDRADLNKNERQLVKVNDHQFLFFVVAGKIFPGLSPRHFLLRCVWRWEEGGKVLVAVYRSCKSTEFPVHQDHVEPDASIHWRYEELEPLGPGRIPQTKVSYTLRMDLKGSLPKSAFNQFIETRATTQLMFLSRMREAKDKSFAVDLAAREITAEMFRNHEREEYSDFENNVVADSLKALSIFDSSRKKKQIKSRSPNIRNEIAFSDGDKIGWGKSETIIRATPEQVASYFWNWNARCRWTKNDVDRSVLKDENGHHKVSYLRKRFTKRVGARGGGRSSKSSALLLRSREFTAHIVWKLHDDGSFVIGSQDADENKYSSPAESGDKDRVGTIRHNAIRGRGGLCIKISELRSRTKIDAANTSSIGCKLVYVARVNMGGKMPAFAMNLAMRMTLSTTERALHYFQDMRELHEYDLDDGRDLGMRLMMKPSKREKLRNSKKKKVTHRWHNVESVVKTTKGLNQLAEEYPWLVVFLKEAVRGRLHMNSPVDTHLDVLTEMDGKRIGMNLSQALRQRKTPEAGMYQWKNQNPSMVELFEEYPWVEEMMLVISQVVLRTAPWGVVWRVFVGALLSILDMASDVNVVVLYLRTEGQTGYGLVLLVMCVTSVMLQMLVVGMQNFRKPAAVLLKEFFYVVTLLKPAVDAYRVASSKETDEHDFLDAKTELVAIKIVEVFAESIPGCILQMIAYMELLKTEGGGDQTTLSYAKLSILVSALLTGFTSAQISYDFDTDPSKRRRSPRFYGYVADEPFTRLVLFLLLMINSALLLLIRSAGVALLTFVNFR</sequence>
<organism evidence="4 5">
    <name type="scientific">Tetraparma gracilis</name>
    <dbReference type="NCBI Taxonomy" id="2962635"/>
    <lineage>
        <taxon>Eukaryota</taxon>
        <taxon>Sar</taxon>
        <taxon>Stramenopiles</taxon>
        <taxon>Ochrophyta</taxon>
        <taxon>Bolidophyceae</taxon>
        <taxon>Parmales</taxon>
        <taxon>Triparmaceae</taxon>
        <taxon>Tetraparma</taxon>
    </lineage>
</organism>